<keyword evidence="1" id="KW-0812">Transmembrane</keyword>
<organism evidence="2 3">
    <name type="scientific">Campylobacter anatolicus</name>
    <dbReference type="NCBI Taxonomy" id="2829105"/>
    <lineage>
        <taxon>Bacteria</taxon>
        <taxon>Pseudomonadati</taxon>
        <taxon>Campylobacterota</taxon>
        <taxon>Epsilonproteobacteria</taxon>
        <taxon>Campylobacterales</taxon>
        <taxon>Campylobacteraceae</taxon>
        <taxon>Campylobacter</taxon>
    </lineage>
</organism>
<feature type="transmembrane region" description="Helical" evidence="1">
    <location>
        <begin position="46"/>
        <end position="66"/>
    </location>
</feature>
<keyword evidence="1" id="KW-0472">Membrane</keyword>
<evidence type="ECO:0000256" key="1">
    <source>
        <dbReference type="SAM" id="Phobius"/>
    </source>
</evidence>
<dbReference type="EMBL" id="JAGSSW010000001">
    <property type="protein sequence ID" value="MBR8463248.1"/>
    <property type="molecule type" value="Genomic_DNA"/>
</dbReference>
<name>A0ABS5HG78_9BACT</name>
<keyword evidence="3" id="KW-1185">Reference proteome</keyword>
<keyword evidence="1" id="KW-1133">Transmembrane helix</keyword>
<protein>
    <submittedName>
        <fullName evidence="2">Uncharacterized protein</fullName>
    </submittedName>
</protein>
<comment type="caution">
    <text evidence="2">The sequence shown here is derived from an EMBL/GenBank/DDBJ whole genome shotgun (WGS) entry which is preliminary data.</text>
</comment>
<proteinExistence type="predicted"/>
<evidence type="ECO:0000313" key="2">
    <source>
        <dbReference type="EMBL" id="MBR8463248.1"/>
    </source>
</evidence>
<dbReference type="RefSeq" id="WP_212140620.1">
    <property type="nucleotide sequence ID" value="NZ_JAGSSW010000001.1"/>
</dbReference>
<evidence type="ECO:0000313" key="3">
    <source>
        <dbReference type="Proteomes" id="UP000682951"/>
    </source>
</evidence>
<gene>
    <name evidence="2" type="ORF">KDD93_01485</name>
</gene>
<sequence length="80" mass="9494">MKKVLDFIFSWGFFAFAIILGIALWFLIDYIDQFRLEATWIDISEIFAMAAVFGIVFYLIAAIFIMPIRKIYHKKEHNLK</sequence>
<dbReference type="Proteomes" id="UP000682951">
    <property type="component" value="Unassembled WGS sequence"/>
</dbReference>
<accession>A0ABS5HG78</accession>
<reference evidence="2 3" key="1">
    <citation type="submission" date="2021-04" db="EMBL/GenBank/DDBJ databases">
        <title>Molecular and phenotypic characterization and identification of bacterial isolates recovered from the Anatolian ground squirrels (Spermophilus xanthoprymnus) and which have the potential to form a new species in the Campylobacter genus.</title>
        <authorList>
            <person name="Aydin F."/>
            <person name="Abay S."/>
            <person name="Kayman T."/>
            <person name="Karakaya E."/>
            <person name="Mustak H.K."/>
            <person name="Mustak I.B."/>
            <person name="Bilgin N."/>
            <person name="Duzler A."/>
            <person name="Sahin O."/>
            <person name="Guran O."/>
            <person name="Saticioglu I.B."/>
        </authorList>
    </citation>
    <scope>NUCLEOTIDE SEQUENCE [LARGE SCALE GENOMIC DNA]</scope>
    <source>
        <strain evidence="3">faydin-G24</strain>
    </source>
</reference>
<feature type="transmembrane region" description="Helical" evidence="1">
    <location>
        <begin position="7"/>
        <end position="26"/>
    </location>
</feature>